<sequence length="146" mass="17295">MADQSNNQITDATQQNAESTNKKQEVVKAKKENKNIDYKHQKEDFELGKLLGGGSYAKVVEGKVTNPNSPFFNSEFAVKIMDKRHIVKNDKVKYVNIEKKVFLLTNPHPFVCHMHFAFQDNYSLCTFFFFFSFYMFYYYYYFELLL</sequence>
<proteinExistence type="predicted"/>
<protein>
    <recommendedName>
        <fullName evidence="1">non-specific serine/threonine protein kinase</fullName>
        <ecNumber evidence="1">2.7.11.1</ecNumber>
    </recommendedName>
</protein>
<comment type="catalytic activity">
    <reaction evidence="8">
        <text>L-seryl-[protein] + ATP = O-phospho-L-seryl-[protein] + ADP + H(+)</text>
        <dbReference type="Rhea" id="RHEA:17989"/>
        <dbReference type="Rhea" id="RHEA-COMP:9863"/>
        <dbReference type="Rhea" id="RHEA-COMP:11604"/>
        <dbReference type="ChEBI" id="CHEBI:15378"/>
        <dbReference type="ChEBI" id="CHEBI:29999"/>
        <dbReference type="ChEBI" id="CHEBI:30616"/>
        <dbReference type="ChEBI" id="CHEBI:83421"/>
        <dbReference type="ChEBI" id="CHEBI:456216"/>
        <dbReference type="EC" id="2.7.11.1"/>
    </reaction>
</comment>
<evidence type="ECO:0000256" key="11">
    <source>
        <dbReference type="SAM" id="Phobius"/>
    </source>
</evidence>
<accession>X6P815</accession>
<dbReference type="InterPro" id="IPR011009">
    <property type="entry name" value="Kinase-like_dom_sf"/>
</dbReference>
<evidence type="ECO:0000256" key="6">
    <source>
        <dbReference type="ARBA" id="ARBA00022840"/>
    </source>
</evidence>
<dbReference type="GO" id="GO:0035556">
    <property type="term" value="P:intracellular signal transduction"/>
    <property type="evidence" value="ECO:0007669"/>
    <property type="project" value="TreeGrafter"/>
</dbReference>
<keyword evidence="5 13" id="KW-0418">Kinase</keyword>
<keyword evidence="11" id="KW-1133">Transmembrane helix</keyword>
<evidence type="ECO:0000256" key="4">
    <source>
        <dbReference type="ARBA" id="ARBA00022741"/>
    </source>
</evidence>
<dbReference type="GO" id="GO:0004674">
    <property type="term" value="F:protein serine/threonine kinase activity"/>
    <property type="evidence" value="ECO:0007669"/>
    <property type="project" value="UniProtKB-KW"/>
</dbReference>
<evidence type="ECO:0000256" key="7">
    <source>
        <dbReference type="ARBA" id="ARBA00047899"/>
    </source>
</evidence>
<dbReference type="PROSITE" id="PS50011">
    <property type="entry name" value="PROTEIN_KINASE_DOM"/>
    <property type="match status" value="1"/>
</dbReference>
<evidence type="ECO:0000313" key="13">
    <source>
        <dbReference type="EMBL" id="ETO34675.1"/>
    </source>
</evidence>
<feature type="region of interest" description="Disordered" evidence="10">
    <location>
        <begin position="1"/>
        <end position="34"/>
    </location>
</feature>
<keyword evidence="11" id="KW-0812">Transmembrane</keyword>
<dbReference type="EMBL" id="ASPP01002369">
    <property type="protein sequence ID" value="ETO34675.1"/>
    <property type="molecule type" value="Genomic_DNA"/>
</dbReference>
<dbReference type="AlphaFoldDB" id="X6P815"/>
<dbReference type="InterPro" id="IPR050236">
    <property type="entry name" value="Ser_Thr_kinase_AGC"/>
</dbReference>
<evidence type="ECO:0000256" key="10">
    <source>
        <dbReference type="SAM" id="MobiDB-lite"/>
    </source>
</evidence>
<keyword evidence="14" id="KW-1185">Reference proteome</keyword>
<organism evidence="13 14">
    <name type="scientific">Reticulomyxa filosa</name>
    <dbReference type="NCBI Taxonomy" id="46433"/>
    <lineage>
        <taxon>Eukaryota</taxon>
        <taxon>Sar</taxon>
        <taxon>Rhizaria</taxon>
        <taxon>Retaria</taxon>
        <taxon>Foraminifera</taxon>
        <taxon>Monothalamids</taxon>
        <taxon>Reticulomyxidae</taxon>
        <taxon>Reticulomyxa</taxon>
    </lineage>
</organism>
<dbReference type="OrthoDB" id="347657at2759"/>
<dbReference type="InterPro" id="IPR000719">
    <property type="entry name" value="Prot_kinase_dom"/>
</dbReference>
<feature type="compositionally biased region" description="Polar residues" evidence="10">
    <location>
        <begin position="1"/>
        <end position="19"/>
    </location>
</feature>
<dbReference type="PANTHER" id="PTHR24356:SF163">
    <property type="entry name" value="3-PHOSPHOINOSITIDE-DEPENDENT PROTEIN KINASE 1-RELATED"/>
    <property type="match status" value="1"/>
</dbReference>
<dbReference type="PROSITE" id="PS00107">
    <property type="entry name" value="PROTEIN_KINASE_ATP"/>
    <property type="match status" value="1"/>
</dbReference>
<reference evidence="13 14" key="1">
    <citation type="journal article" date="2013" name="Curr. Biol.">
        <title>The Genome of the Foraminiferan Reticulomyxa filosa.</title>
        <authorList>
            <person name="Glockner G."/>
            <person name="Hulsmann N."/>
            <person name="Schleicher M."/>
            <person name="Noegel A.A."/>
            <person name="Eichinger L."/>
            <person name="Gallinger C."/>
            <person name="Pawlowski J."/>
            <person name="Sierra R."/>
            <person name="Euteneuer U."/>
            <person name="Pillet L."/>
            <person name="Moustafa A."/>
            <person name="Platzer M."/>
            <person name="Groth M."/>
            <person name="Szafranski K."/>
            <person name="Schliwa M."/>
        </authorList>
    </citation>
    <scope>NUCLEOTIDE SEQUENCE [LARGE SCALE GENOMIC DNA]</scope>
</reference>
<keyword evidence="6 9" id="KW-0067">ATP-binding</keyword>
<evidence type="ECO:0000256" key="8">
    <source>
        <dbReference type="ARBA" id="ARBA00048679"/>
    </source>
</evidence>
<feature type="compositionally biased region" description="Basic and acidic residues" evidence="10">
    <location>
        <begin position="20"/>
        <end position="34"/>
    </location>
</feature>
<comment type="catalytic activity">
    <reaction evidence="7">
        <text>L-threonyl-[protein] + ATP = O-phospho-L-threonyl-[protein] + ADP + H(+)</text>
        <dbReference type="Rhea" id="RHEA:46608"/>
        <dbReference type="Rhea" id="RHEA-COMP:11060"/>
        <dbReference type="Rhea" id="RHEA-COMP:11605"/>
        <dbReference type="ChEBI" id="CHEBI:15378"/>
        <dbReference type="ChEBI" id="CHEBI:30013"/>
        <dbReference type="ChEBI" id="CHEBI:30616"/>
        <dbReference type="ChEBI" id="CHEBI:61977"/>
        <dbReference type="ChEBI" id="CHEBI:456216"/>
        <dbReference type="EC" id="2.7.11.1"/>
    </reaction>
</comment>
<dbReference type="Gene3D" id="3.30.200.20">
    <property type="entry name" value="Phosphorylase Kinase, domain 1"/>
    <property type="match status" value="1"/>
</dbReference>
<dbReference type="InterPro" id="IPR017441">
    <property type="entry name" value="Protein_kinase_ATP_BS"/>
</dbReference>
<evidence type="ECO:0000313" key="14">
    <source>
        <dbReference type="Proteomes" id="UP000023152"/>
    </source>
</evidence>
<feature type="domain" description="Protein kinase" evidence="12">
    <location>
        <begin position="45"/>
        <end position="146"/>
    </location>
</feature>
<feature type="binding site" evidence="9">
    <location>
        <position position="79"/>
    </location>
    <ligand>
        <name>ATP</name>
        <dbReference type="ChEBI" id="CHEBI:30616"/>
    </ligand>
</feature>
<evidence type="ECO:0000259" key="12">
    <source>
        <dbReference type="PROSITE" id="PS50011"/>
    </source>
</evidence>
<keyword evidence="3" id="KW-0808">Transferase</keyword>
<dbReference type="PANTHER" id="PTHR24356">
    <property type="entry name" value="SERINE/THREONINE-PROTEIN KINASE"/>
    <property type="match status" value="1"/>
</dbReference>
<evidence type="ECO:0000256" key="2">
    <source>
        <dbReference type="ARBA" id="ARBA00022527"/>
    </source>
</evidence>
<evidence type="ECO:0000256" key="3">
    <source>
        <dbReference type="ARBA" id="ARBA00022679"/>
    </source>
</evidence>
<comment type="caution">
    <text evidence="13">The sequence shown here is derived from an EMBL/GenBank/DDBJ whole genome shotgun (WGS) entry which is preliminary data.</text>
</comment>
<evidence type="ECO:0000256" key="9">
    <source>
        <dbReference type="PROSITE-ProRule" id="PRU10141"/>
    </source>
</evidence>
<feature type="transmembrane region" description="Helical" evidence="11">
    <location>
        <begin position="122"/>
        <end position="140"/>
    </location>
</feature>
<keyword evidence="2" id="KW-0723">Serine/threonine-protein kinase</keyword>
<dbReference type="EC" id="2.7.11.1" evidence="1"/>
<evidence type="ECO:0000256" key="1">
    <source>
        <dbReference type="ARBA" id="ARBA00012513"/>
    </source>
</evidence>
<dbReference type="Proteomes" id="UP000023152">
    <property type="component" value="Unassembled WGS sequence"/>
</dbReference>
<dbReference type="SUPFAM" id="SSF56112">
    <property type="entry name" value="Protein kinase-like (PK-like)"/>
    <property type="match status" value="1"/>
</dbReference>
<evidence type="ECO:0000256" key="5">
    <source>
        <dbReference type="ARBA" id="ARBA00022777"/>
    </source>
</evidence>
<dbReference type="GO" id="GO:0005524">
    <property type="term" value="F:ATP binding"/>
    <property type="evidence" value="ECO:0007669"/>
    <property type="project" value="UniProtKB-UniRule"/>
</dbReference>
<gene>
    <name evidence="13" type="ORF">RFI_02413</name>
</gene>
<name>X6P815_RETFI</name>
<keyword evidence="4 9" id="KW-0547">Nucleotide-binding</keyword>
<keyword evidence="11" id="KW-0472">Membrane</keyword>